<accession>A0AAW0R175</accession>
<evidence type="ECO:0000256" key="2">
    <source>
        <dbReference type="ARBA" id="ARBA00022630"/>
    </source>
</evidence>
<organism evidence="7 8">
    <name type="scientific">Apiospora kogelbergensis</name>
    <dbReference type="NCBI Taxonomy" id="1337665"/>
    <lineage>
        <taxon>Eukaryota</taxon>
        <taxon>Fungi</taxon>
        <taxon>Dikarya</taxon>
        <taxon>Ascomycota</taxon>
        <taxon>Pezizomycotina</taxon>
        <taxon>Sordariomycetes</taxon>
        <taxon>Xylariomycetidae</taxon>
        <taxon>Amphisphaeriales</taxon>
        <taxon>Apiosporaceae</taxon>
        <taxon>Apiospora</taxon>
    </lineage>
</organism>
<feature type="domain" description="FAD-dependent oxidoreductase 2 FAD-binding" evidence="6">
    <location>
        <begin position="13"/>
        <end position="497"/>
    </location>
</feature>
<dbReference type="EMBL" id="JAQQWP010000004">
    <property type="protein sequence ID" value="KAK8120961.1"/>
    <property type="molecule type" value="Genomic_DNA"/>
</dbReference>
<dbReference type="PANTHER" id="PTHR43400:SF7">
    <property type="entry name" value="FAD-DEPENDENT OXIDOREDUCTASE 2 FAD BINDING DOMAIN-CONTAINING PROTEIN"/>
    <property type="match status" value="1"/>
</dbReference>
<sequence>MGENNNNDGCNYDVIVIGSGLAGISAAREALEHDETLTVLLIDENGTATCTGGDLELLKRNDKTSAEIRAWLQRCQGAAAQDKESSQYRRLLCVAWPFRHGRRNWRRERKRKRAGTPDASESLLEGERAREGASEGPLLRLEYRPACRVVRLVCGHDGGAETLSEKDDNKAVTGVECNVLPRATDHRRRVLKQYLRRLTKRTIPHRKSGATAVQVSPKRIFYRARVGVVLATGNPNTSCSDDDNQQPMLGSDSDGDSPGVELARQVGGAVAFISCYVDDDPKGPSSSPSSTKPPPLARAHMCGIAVSRATGQRFAAEDLHTDVFTKELRRKADGEAFLVLDARQWALAKKKIKKEKKKEKKEKRKTGEPKDERKQDQQHSTQPHQKAKTLDALAQKIGVDADGLGKAVSTYNEAIRAGGQDAFRKSPEHCRAVLKRAPFYALDISAPLERGRSPTPRRRTSLVELIRVDEGSGIVLDAEGRQIRGLYAAGRCATVSSGSDHCSGLAAAPVKPLDGKSSVGPGSPADCASSGRRAGGHAAAASRAKNRSSGESDTVAKG</sequence>
<feature type="compositionally biased region" description="Basic and acidic residues" evidence="5">
    <location>
        <begin position="365"/>
        <end position="377"/>
    </location>
</feature>
<dbReference type="GO" id="GO:0016491">
    <property type="term" value="F:oxidoreductase activity"/>
    <property type="evidence" value="ECO:0007669"/>
    <property type="project" value="UniProtKB-KW"/>
</dbReference>
<evidence type="ECO:0000256" key="3">
    <source>
        <dbReference type="ARBA" id="ARBA00022827"/>
    </source>
</evidence>
<dbReference type="SUPFAM" id="SSF51905">
    <property type="entry name" value="FAD/NAD(P)-binding domain"/>
    <property type="match status" value="1"/>
</dbReference>
<feature type="region of interest" description="Disordered" evidence="5">
    <location>
        <begin position="233"/>
        <end position="259"/>
    </location>
</feature>
<evidence type="ECO:0000256" key="4">
    <source>
        <dbReference type="ARBA" id="ARBA00023002"/>
    </source>
</evidence>
<evidence type="ECO:0000313" key="7">
    <source>
        <dbReference type="EMBL" id="KAK8120961.1"/>
    </source>
</evidence>
<evidence type="ECO:0000313" key="8">
    <source>
        <dbReference type="Proteomes" id="UP001392437"/>
    </source>
</evidence>
<dbReference type="InterPro" id="IPR050315">
    <property type="entry name" value="FAD-oxidoreductase_2"/>
</dbReference>
<comment type="cofactor">
    <cofactor evidence="1">
        <name>FAD</name>
        <dbReference type="ChEBI" id="CHEBI:57692"/>
    </cofactor>
</comment>
<feature type="compositionally biased region" description="Low complexity" evidence="5">
    <location>
        <begin position="528"/>
        <end position="547"/>
    </location>
</feature>
<gene>
    <name evidence="7" type="ORF">PG999_005081</name>
</gene>
<keyword evidence="4" id="KW-0560">Oxidoreductase</keyword>
<dbReference type="InterPro" id="IPR003953">
    <property type="entry name" value="FAD-dep_OxRdtase_2_FAD-bd"/>
</dbReference>
<dbReference type="Proteomes" id="UP001392437">
    <property type="component" value="Unassembled WGS sequence"/>
</dbReference>
<evidence type="ECO:0000259" key="6">
    <source>
        <dbReference type="Pfam" id="PF00890"/>
    </source>
</evidence>
<evidence type="ECO:0000256" key="1">
    <source>
        <dbReference type="ARBA" id="ARBA00001974"/>
    </source>
</evidence>
<feature type="compositionally biased region" description="Basic and acidic residues" evidence="5">
    <location>
        <begin position="548"/>
        <end position="558"/>
    </location>
</feature>
<evidence type="ECO:0000256" key="5">
    <source>
        <dbReference type="SAM" id="MobiDB-lite"/>
    </source>
</evidence>
<feature type="region of interest" description="Disordered" evidence="5">
    <location>
        <begin position="506"/>
        <end position="558"/>
    </location>
</feature>
<feature type="region of interest" description="Disordered" evidence="5">
    <location>
        <begin position="351"/>
        <end position="388"/>
    </location>
</feature>
<dbReference type="InterPro" id="IPR027477">
    <property type="entry name" value="Succ_DH/fumarate_Rdtase_cat_sf"/>
</dbReference>
<dbReference type="Gene3D" id="3.90.700.10">
    <property type="entry name" value="Succinate dehydrogenase/fumarate reductase flavoprotein, catalytic domain"/>
    <property type="match status" value="1"/>
</dbReference>
<dbReference type="Gene3D" id="3.50.50.60">
    <property type="entry name" value="FAD/NAD(P)-binding domain"/>
    <property type="match status" value="1"/>
</dbReference>
<keyword evidence="3" id="KW-0274">FAD</keyword>
<dbReference type="InterPro" id="IPR036188">
    <property type="entry name" value="FAD/NAD-bd_sf"/>
</dbReference>
<reference evidence="7 8" key="1">
    <citation type="submission" date="2023-01" db="EMBL/GenBank/DDBJ databases">
        <title>Analysis of 21 Apiospora genomes using comparative genomics revels a genus with tremendous synthesis potential of carbohydrate active enzymes and secondary metabolites.</title>
        <authorList>
            <person name="Sorensen T."/>
        </authorList>
    </citation>
    <scope>NUCLEOTIDE SEQUENCE [LARGE SCALE GENOMIC DNA]</scope>
    <source>
        <strain evidence="7 8">CBS 117206</strain>
    </source>
</reference>
<keyword evidence="8" id="KW-1185">Reference proteome</keyword>
<dbReference type="AlphaFoldDB" id="A0AAW0R175"/>
<name>A0AAW0R175_9PEZI</name>
<dbReference type="PANTHER" id="PTHR43400">
    <property type="entry name" value="FUMARATE REDUCTASE"/>
    <property type="match status" value="1"/>
</dbReference>
<comment type="caution">
    <text evidence="7">The sequence shown here is derived from an EMBL/GenBank/DDBJ whole genome shotgun (WGS) entry which is preliminary data.</text>
</comment>
<protein>
    <submittedName>
        <fullName evidence="7">FAD binding domain-containing protein</fullName>
    </submittedName>
</protein>
<keyword evidence="2" id="KW-0285">Flavoprotein</keyword>
<dbReference type="Pfam" id="PF00890">
    <property type="entry name" value="FAD_binding_2"/>
    <property type="match status" value="1"/>
</dbReference>
<feature type="region of interest" description="Disordered" evidence="5">
    <location>
        <begin position="107"/>
        <end position="129"/>
    </location>
</feature>
<dbReference type="SUPFAM" id="SSF56425">
    <property type="entry name" value="Succinate dehydrogenase/fumarate reductase flavoprotein, catalytic domain"/>
    <property type="match status" value="1"/>
</dbReference>
<feature type="compositionally biased region" description="Basic residues" evidence="5">
    <location>
        <begin position="351"/>
        <end position="364"/>
    </location>
</feature>
<proteinExistence type="predicted"/>